<dbReference type="EMBL" id="JBHSMC010000025">
    <property type="protein sequence ID" value="MFC5466306.1"/>
    <property type="molecule type" value="Genomic_DNA"/>
</dbReference>
<evidence type="ECO:0000256" key="2">
    <source>
        <dbReference type="ARBA" id="ARBA00009865"/>
    </source>
</evidence>
<dbReference type="Gene3D" id="2.115.10.20">
    <property type="entry name" value="Glycosyl hydrolase domain, family 43"/>
    <property type="match status" value="1"/>
</dbReference>
<evidence type="ECO:0000313" key="8">
    <source>
        <dbReference type="EMBL" id="MFC5466306.1"/>
    </source>
</evidence>
<gene>
    <name evidence="8" type="ORF">ACFPM4_16425</name>
</gene>
<dbReference type="CDD" id="cd18616">
    <property type="entry name" value="GH43_ABN-like"/>
    <property type="match status" value="1"/>
</dbReference>
<organism evidence="8 9">
    <name type="scientific">Lederbergia graminis</name>
    <dbReference type="NCBI Taxonomy" id="735518"/>
    <lineage>
        <taxon>Bacteria</taxon>
        <taxon>Bacillati</taxon>
        <taxon>Bacillota</taxon>
        <taxon>Bacilli</taxon>
        <taxon>Bacillales</taxon>
        <taxon>Bacillaceae</taxon>
        <taxon>Lederbergia</taxon>
    </lineage>
</organism>
<evidence type="ECO:0000313" key="9">
    <source>
        <dbReference type="Proteomes" id="UP001596147"/>
    </source>
</evidence>
<keyword evidence="7" id="KW-1133">Transmembrane helix</keyword>
<keyword evidence="9" id="KW-1185">Reference proteome</keyword>
<dbReference type="PANTHER" id="PTHR43301:SF3">
    <property type="entry name" value="ARABINAN ENDO-1,5-ALPHA-L-ARABINOSIDASE A-RELATED"/>
    <property type="match status" value="1"/>
</dbReference>
<dbReference type="InterPro" id="IPR023296">
    <property type="entry name" value="Glyco_hydro_beta-prop_sf"/>
</dbReference>
<dbReference type="InterPro" id="IPR006710">
    <property type="entry name" value="Glyco_hydro_43"/>
</dbReference>
<feature type="compositionally biased region" description="Acidic residues" evidence="6">
    <location>
        <begin position="51"/>
        <end position="65"/>
    </location>
</feature>
<evidence type="ECO:0000256" key="6">
    <source>
        <dbReference type="SAM" id="MobiDB-lite"/>
    </source>
</evidence>
<dbReference type="Proteomes" id="UP001596147">
    <property type="component" value="Unassembled WGS sequence"/>
</dbReference>
<keyword evidence="7" id="KW-0472">Membrane</keyword>
<protein>
    <submittedName>
        <fullName evidence="8">Family 43 glycosylhydrolase</fullName>
    </submittedName>
</protein>
<feature type="transmembrane region" description="Helical" evidence="7">
    <location>
        <begin position="9"/>
        <end position="30"/>
    </location>
</feature>
<feature type="region of interest" description="Disordered" evidence="6">
    <location>
        <begin position="51"/>
        <end position="70"/>
    </location>
</feature>
<evidence type="ECO:0000256" key="1">
    <source>
        <dbReference type="ARBA" id="ARBA00004834"/>
    </source>
</evidence>
<name>A0ABW0LP53_9BACI</name>
<dbReference type="InterPro" id="IPR050727">
    <property type="entry name" value="GH43_arabinanases"/>
</dbReference>
<keyword evidence="3 5" id="KW-0378">Hydrolase</keyword>
<dbReference type="SUPFAM" id="SSF75005">
    <property type="entry name" value="Arabinanase/levansucrase/invertase"/>
    <property type="match status" value="1"/>
</dbReference>
<evidence type="ECO:0000256" key="4">
    <source>
        <dbReference type="ARBA" id="ARBA00023295"/>
    </source>
</evidence>
<evidence type="ECO:0000256" key="3">
    <source>
        <dbReference type="ARBA" id="ARBA00022801"/>
    </source>
</evidence>
<comment type="caution">
    <text evidence="8">The sequence shown here is derived from an EMBL/GenBank/DDBJ whole genome shotgun (WGS) entry which is preliminary data.</text>
</comment>
<comment type="pathway">
    <text evidence="1">Glycan metabolism; L-arabinan degradation.</text>
</comment>
<dbReference type="PANTHER" id="PTHR43301">
    <property type="entry name" value="ARABINAN ENDO-1,5-ALPHA-L-ARABINOSIDASE"/>
    <property type="match status" value="1"/>
</dbReference>
<reference evidence="9" key="1">
    <citation type="journal article" date="2019" name="Int. J. Syst. Evol. Microbiol.">
        <title>The Global Catalogue of Microorganisms (GCM) 10K type strain sequencing project: providing services to taxonomists for standard genome sequencing and annotation.</title>
        <authorList>
            <consortium name="The Broad Institute Genomics Platform"/>
            <consortium name="The Broad Institute Genome Sequencing Center for Infectious Disease"/>
            <person name="Wu L."/>
            <person name="Ma J."/>
        </authorList>
    </citation>
    <scope>NUCLEOTIDE SEQUENCE [LARGE SCALE GENOMIC DNA]</scope>
    <source>
        <strain evidence="9">CGMCC 1.12237</strain>
    </source>
</reference>
<evidence type="ECO:0000256" key="5">
    <source>
        <dbReference type="RuleBase" id="RU361187"/>
    </source>
</evidence>
<proteinExistence type="inferred from homology"/>
<comment type="similarity">
    <text evidence="2 5">Belongs to the glycosyl hydrolase 43 family.</text>
</comment>
<sequence length="385" mass="42759">MFWKNRQVLFLFTGAFVIVVVAVLIIVLSFNSSKETTKFADEDIIEVDNQEDEQKDIKEEEEDSLEPGTYQNPVFEPVLADPAVMKAEDGTYYAYGTEDAWERGQAAKVVPIVKSTDLVHWEYIGDAFTSKPRWISSNNFVWAPDVQFYNGKYHLYYTLAQWGDPNVGVGVAVSNSPEGPFEDVGKIFTAYEVGLGIIDPQLFIDDGVPYLVSGGLTDGLFIAKMKEDALSLDGEFIQLTREGVEAPYLIKRDNCYYLFGSPGSCCDGANSSYQVIVGRSESIEGPYVDANGKNLIDTFSSATILRGHILPEDGKQFVGPGHISVIQDDAGDDWMFYHAIDIANPTLTSNATRRPMMMDKMEWVDGWPTIKNRTPSVGVQKAPNT</sequence>
<dbReference type="Pfam" id="PF04616">
    <property type="entry name" value="Glyco_hydro_43"/>
    <property type="match status" value="1"/>
</dbReference>
<evidence type="ECO:0000256" key="7">
    <source>
        <dbReference type="SAM" id="Phobius"/>
    </source>
</evidence>
<keyword evidence="4 5" id="KW-0326">Glycosidase</keyword>
<keyword evidence="7" id="KW-0812">Transmembrane</keyword>
<accession>A0ABW0LP53</accession>
<dbReference type="RefSeq" id="WP_382354155.1">
    <property type="nucleotide sequence ID" value="NZ_JBHSMC010000025.1"/>
</dbReference>